<dbReference type="EMBL" id="ML978068">
    <property type="protein sequence ID" value="KAF2018306.1"/>
    <property type="molecule type" value="Genomic_DNA"/>
</dbReference>
<reference evidence="2" key="1">
    <citation type="journal article" date="2020" name="Stud. Mycol.">
        <title>101 Dothideomycetes genomes: a test case for predicting lifestyles and emergence of pathogens.</title>
        <authorList>
            <person name="Haridas S."/>
            <person name="Albert R."/>
            <person name="Binder M."/>
            <person name="Bloem J."/>
            <person name="Labutti K."/>
            <person name="Salamov A."/>
            <person name="Andreopoulos B."/>
            <person name="Baker S."/>
            <person name="Barry K."/>
            <person name="Bills G."/>
            <person name="Bluhm B."/>
            <person name="Cannon C."/>
            <person name="Castanera R."/>
            <person name="Culley D."/>
            <person name="Daum C."/>
            <person name="Ezra D."/>
            <person name="Gonzalez J."/>
            <person name="Henrissat B."/>
            <person name="Kuo A."/>
            <person name="Liang C."/>
            <person name="Lipzen A."/>
            <person name="Lutzoni F."/>
            <person name="Magnuson J."/>
            <person name="Mondo S."/>
            <person name="Nolan M."/>
            <person name="Ohm R."/>
            <person name="Pangilinan J."/>
            <person name="Park H.-J."/>
            <person name="Ramirez L."/>
            <person name="Alfaro M."/>
            <person name="Sun H."/>
            <person name="Tritt A."/>
            <person name="Yoshinaga Y."/>
            <person name="Zwiers L.-H."/>
            <person name="Turgeon B."/>
            <person name="Goodwin S."/>
            <person name="Spatafora J."/>
            <person name="Crous P."/>
            <person name="Grigoriev I."/>
        </authorList>
    </citation>
    <scope>NUCLEOTIDE SEQUENCE</scope>
    <source>
        <strain evidence="2">CBS 175.79</strain>
    </source>
</reference>
<accession>A0A6A5XZ84</accession>
<sequence length="167" mass="17653">MDSERRFAGGGGRGEVRCGVCWCKCKCAWVCFEAVVQQSETQHAARSTQHTQHTAAVQVKYLGRYLTASTKRTGPAREQESARKPGAIIQQMQHDGTGGGQDQGSGPGTCSVPFCSVVSGSGLEGGRATEWPRGVQVSEAPEELTGVLESLERACGLGRGGRLERGA</sequence>
<proteinExistence type="predicted"/>
<dbReference type="RefSeq" id="XP_033386645.1">
    <property type="nucleotide sequence ID" value="XM_033521469.1"/>
</dbReference>
<dbReference type="AlphaFoldDB" id="A0A6A5XZ84"/>
<evidence type="ECO:0000256" key="1">
    <source>
        <dbReference type="SAM" id="MobiDB-lite"/>
    </source>
</evidence>
<dbReference type="Proteomes" id="UP000799778">
    <property type="component" value="Unassembled WGS sequence"/>
</dbReference>
<feature type="region of interest" description="Disordered" evidence="1">
    <location>
        <begin position="70"/>
        <end position="106"/>
    </location>
</feature>
<gene>
    <name evidence="2" type="ORF">BU24DRAFT_168231</name>
</gene>
<feature type="compositionally biased region" description="Gly residues" evidence="1">
    <location>
        <begin position="96"/>
        <end position="106"/>
    </location>
</feature>
<organism evidence="2 3">
    <name type="scientific">Aaosphaeria arxii CBS 175.79</name>
    <dbReference type="NCBI Taxonomy" id="1450172"/>
    <lineage>
        <taxon>Eukaryota</taxon>
        <taxon>Fungi</taxon>
        <taxon>Dikarya</taxon>
        <taxon>Ascomycota</taxon>
        <taxon>Pezizomycotina</taxon>
        <taxon>Dothideomycetes</taxon>
        <taxon>Pleosporomycetidae</taxon>
        <taxon>Pleosporales</taxon>
        <taxon>Pleosporales incertae sedis</taxon>
        <taxon>Aaosphaeria</taxon>
    </lineage>
</organism>
<evidence type="ECO:0000313" key="3">
    <source>
        <dbReference type="Proteomes" id="UP000799778"/>
    </source>
</evidence>
<keyword evidence="3" id="KW-1185">Reference proteome</keyword>
<evidence type="ECO:0000313" key="2">
    <source>
        <dbReference type="EMBL" id="KAF2018306.1"/>
    </source>
</evidence>
<name>A0A6A5XZ84_9PLEO</name>
<dbReference type="GeneID" id="54278866"/>
<protein>
    <submittedName>
        <fullName evidence="2">Uncharacterized protein</fullName>
    </submittedName>
</protein>